<gene>
    <name evidence="3" type="ORF">PGTUg99_012458</name>
</gene>
<feature type="region of interest" description="Disordered" evidence="1">
    <location>
        <begin position="1"/>
        <end position="50"/>
    </location>
</feature>
<dbReference type="AlphaFoldDB" id="A0A5B0QRV6"/>
<comment type="caution">
    <text evidence="3">The sequence shown here is derived from an EMBL/GenBank/DDBJ whole genome shotgun (WGS) entry which is preliminary data.</text>
</comment>
<keyword evidence="2" id="KW-1133">Transmembrane helix</keyword>
<reference evidence="3 4" key="1">
    <citation type="submission" date="2019-05" db="EMBL/GenBank/DDBJ databases">
        <title>Emergence of the Ug99 lineage of the wheat stem rust pathogen through somatic hybridization.</title>
        <authorList>
            <person name="Li F."/>
            <person name="Upadhyaya N.M."/>
            <person name="Sperschneider J."/>
            <person name="Matny O."/>
            <person name="Nguyen-Phuc H."/>
            <person name="Mago R."/>
            <person name="Raley C."/>
            <person name="Miller M.E."/>
            <person name="Silverstein K.A.T."/>
            <person name="Henningsen E."/>
            <person name="Hirsch C.D."/>
            <person name="Visser B."/>
            <person name="Pretorius Z.A."/>
            <person name="Steffenson B.J."/>
            <person name="Schwessinger B."/>
            <person name="Dodds P.N."/>
            <person name="Figueroa M."/>
        </authorList>
    </citation>
    <scope>NUCLEOTIDE SEQUENCE [LARGE SCALE GENOMIC DNA]</scope>
    <source>
        <strain evidence="3 4">Ug99</strain>
    </source>
</reference>
<feature type="transmembrane region" description="Helical" evidence="2">
    <location>
        <begin position="112"/>
        <end position="131"/>
    </location>
</feature>
<sequence>MDDEAPKTSVKATDAHSIRPSIHTSKKCESELSSDQPAELSPSTSSKTPQEMEFHFPCTCLQNFKGDLKKNLSSISLSLKKLVSEIHTRMEDGWQGPLVAISSRLDSLDQKHGFVVGMLLGLFLIALLYISRYVLSPHQKKVLAAKSKVVPNFLPPDYFPPIQFCNGSKNLGIFDSIITFSQYGPNDLEFTDYDCMAQTYSSPKFSTIIDVRLISSLKQTGRVIRSLNDHLHMFGINGFNAMLVFVFQVIELIPYLSEPARNIKLPHCLVLEIPDFVSCPCEHSIKNSEGIPNPYSSTEALLHGTTNETRTPTRNQRNLTALTQMIEVTSLLTDSALGHHDELIKSFNQSIEKIKQTGTKASQQQQCLLAQLQQSVDLAFVVQSGLERWRRQLKLYGINVRSTQAPTRKKGRLSDPSADYHCKSESQDLDMQAQNARHEFNLGRFKVALKAFRCIYQTICHNSSHDSPRRHSFFLHIRLDVSQCHLALLQGPEALKVLSPCYQWGHQTSISWSNPLWSEVSSLIASSQMLIRQEEQIKTMLENQQWKEVNEGISEVVSATEYMSQYLSCTK</sequence>
<name>A0A5B0QRV6_PUCGR</name>
<feature type="transmembrane region" description="Helical" evidence="2">
    <location>
        <begin position="234"/>
        <end position="256"/>
    </location>
</feature>
<keyword evidence="2" id="KW-0812">Transmembrane</keyword>
<dbReference type="EMBL" id="VDEP01000272">
    <property type="protein sequence ID" value="KAA1115614.1"/>
    <property type="molecule type" value="Genomic_DNA"/>
</dbReference>
<feature type="compositionally biased region" description="Polar residues" evidence="1">
    <location>
        <begin position="31"/>
        <end position="49"/>
    </location>
</feature>
<dbReference type="Proteomes" id="UP000325313">
    <property type="component" value="Unassembled WGS sequence"/>
</dbReference>
<evidence type="ECO:0000256" key="1">
    <source>
        <dbReference type="SAM" id="MobiDB-lite"/>
    </source>
</evidence>
<keyword evidence="2" id="KW-0472">Membrane</keyword>
<accession>A0A5B0QRV6</accession>
<evidence type="ECO:0000313" key="4">
    <source>
        <dbReference type="Proteomes" id="UP000325313"/>
    </source>
</evidence>
<proteinExistence type="predicted"/>
<organism evidence="3 4">
    <name type="scientific">Puccinia graminis f. sp. tritici</name>
    <dbReference type="NCBI Taxonomy" id="56615"/>
    <lineage>
        <taxon>Eukaryota</taxon>
        <taxon>Fungi</taxon>
        <taxon>Dikarya</taxon>
        <taxon>Basidiomycota</taxon>
        <taxon>Pucciniomycotina</taxon>
        <taxon>Pucciniomycetes</taxon>
        <taxon>Pucciniales</taxon>
        <taxon>Pucciniaceae</taxon>
        <taxon>Puccinia</taxon>
    </lineage>
</organism>
<evidence type="ECO:0000256" key="2">
    <source>
        <dbReference type="SAM" id="Phobius"/>
    </source>
</evidence>
<evidence type="ECO:0000313" key="3">
    <source>
        <dbReference type="EMBL" id="KAA1115614.1"/>
    </source>
</evidence>
<protein>
    <submittedName>
        <fullName evidence="3">Uncharacterized protein</fullName>
    </submittedName>
</protein>